<keyword evidence="2" id="KW-1185">Reference proteome</keyword>
<organism evidence="1 2">
    <name type="scientific">Nemorincola caseinilytica</name>
    <dbReference type="NCBI Taxonomy" id="2054315"/>
    <lineage>
        <taxon>Bacteria</taxon>
        <taxon>Pseudomonadati</taxon>
        <taxon>Bacteroidota</taxon>
        <taxon>Chitinophagia</taxon>
        <taxon>Chitinophagales</taxon>
        <taxon>Chitinophagaceae</taxon>
        <taxon>Nemorincola</taxon>
    </lineage>
</organism>
<dbReference type="EMBL" id="BAABFA010000019">
    <property type="protein sequence ID" value="GAA4468609.1"/>
    <property type="molecule type" value="Genomic_DNA"/>
</dbReference>
<sequence>MFALSALLFSSCGKRNTNDDNYLANDDDRIGYASDASRIEFANNDVISLADQAGILYNAEYIRKSTSTCATVAVDTINTPHTLIVRFGDVDCECADGRKRRGSIIVRYNGRYLDTNQVHTITYNNYYLDGNQMTGWVKTTRVDTTVTGNWYYKIQVNDSLNMSPDPLKSQYIVWSGNLLRRWVGGATTNDRGDDFYSISGMATLTRPNGHVFNFNIATPLQFTTSCNFAQSGVVNVTGYTGNRVLNYGSGSCDDAAQLNIGVHVYQLTLTY</sequence>
<evidence type="ECO:0000313" key="1">
    <source>
        <dbReference type="EMBL" id="GAA4468609.1"/>
    </source>
</evidence>
<comment type="caution">
    <text evidence="1">The sequence shown here is derived from an EMBL/GenBank/DDBJ whole genome shotgun (WGS) entry which is preliminary data.</text>
</comment>
<reference evidence="2" key="1">
    <citation type="journal article" date="2019" name="Int. J. Syst. Evol. Microbiol.">
        <title>The Global Catalogue of Microorganisms (GCM) 10K type strain sequencing project: providing services to taxonomists for standard genome sequencing and annotation.</title>
        <authorList>
            <consortium name="The Broad Institute Genomics Platform"/>
            <consortium name="The Broad Institute Genome Sequencing Center for Infectious Disease"/>
            <person name="Wu L."/>
            <person name="Ma J."/>
        </authorList>
    </citation>
    <scope>NUCLEOTIDE SEQUENCE [LARGE SCALE GENOMIC DNA]</scope>
    <source>
        <strain evidence="2">JCM 32105</strain>
    </source>
</reference>
<protein>
    <recommendedName>
        <fullName evidence="3">Lipoprotein</fullName>
    </recommendedName>
</protein>
<dbReference type="Proteomes" id="UP001500067">
    <property type="component" value="Unassembled WGS sequence"/>
</dbReference>
<evidence type="ECO:0008006" key="3">
    <source>
        <dbReference type="Google" id="ProtNLM"/>
    </source>
</evidence>
<gene>
    <name evidence="1" type="ORF">GCM10023093_26540</name>
</gene>
<accession>A0ABP8NN56</accession>
<proteinExistence type="predicted"/>
<name>A0ABP8NN56_9BACT</name>
<evidence type="ECO:0000313" key="2">
    <source>
        <dbReference type="Proteomes" id="UP001500067"/>
    </source>
</evidence>